<keyword evidence="4" id="KW-0472">Membrane</keyword>
<reference evidence="6" key="1">
    <citation type="submission" date="2023-11" db="EMBL/GenBank/DDBJ databases">
        <authorList>
            <person name="Alioto T."/>
            <person name="Alioto T."/>
            <person name="Gomez Garrido J."/>
        </authorList>
    </citation>
    <scope>NUCLEOTIDE SEQUENCE</scope>
</reference>
<organism evidence="6 7">
    <name type="scientific">Lecanosticta acicola</name>
    <dbReference type="NCBI Taxonomy" id="111012"/>
    <lineage>
        <taxon>Eukaryota</taxon>
        <taxon>Fungi</taxon>
        <taxon>Dikarya</taxon>
        <taxon>Ascomycota</taxon>
        <taxon>Pezizomycotina</taxon>
        <taxon>Dothideomycetes</taxon>
        <taxon>Dothideomycetidae</taxon>
        <taxon>Mycosphaerellales</taxon>
        <taxon>Mycosphaerellaceae</taxon>
        <taxon>Lecanosticta</taxon>
    </lineage>
</organism>
<dbReference type="Pfam" id="PF22890">
    <property type="entry name" value="TPR_EMC2"/>
    <property type="match status" value="1"/>
</dbReference>
<evidence type="ECO:0000256" key="1">
    <source>
        <dbReference type="ARBA" id="ARBA00022737"/>
    </source>
</evidence>
<comment type="caution">
    <text evidence="6">The sequence shown here is derived from an EMBL/GenBank/DDBJ whole genome shotgun (WGS) entry which is preliminary data.</text>
</comment>
<dbReference type="GO" id="GO:0072546">
    <property type="term" value="C:EMC complex"/>
    <property type="evidence" value="ECO:0007669"/>
    <property type="project" value="UniProtKB-UniRule"/>
</dbReference>
<accession>A0AAI9E9R8</accession>
<protein>
    <recommendedName>
        <fullName evidence="4">ER membrane protein complex subunit 2</fullName>
    </recommendedName>
</protein>
<keyword evidence="1" id="KW-0677">Repeat</keyword>
<evidence type="ECO:0000256" key="3">
    <source>
        <dbReference type="PROSITE-ProRule" id="PRU00339"/>
    </source>
</evidence>
<comment type="subcellular location">
    <subcellularLocation>
        <location evidence="4">Endoplasmic reticulum membrane</location>
        <topology evidence="4">Peripheral membrane protein</topology>
        <orientation evidence="4">Cytoplasmic side</orientation>
    </subcellularLocation>
</comment>
<name>A0AAI9E9R8_9PEZI</name>
<dbReference type="PROSITE" id="PS50005">
    <property type="entry name" value="TPR"/>
    <property type="match status" value="1"/>
</dbReference>
<keyword evidence="4" id="KW-0256">Endoplasmic reticulum</keyword>
<dbReference type="InterPro" id="IPR055217">
    <property type="entry name" value="TPR_EMC2"/>
</dbReference>
<dbReference type="SUPFAM" id="SSF48452">
    <property type="entry name" value="TPR-like"/>
    <property type="match status" value="1"/>
</dbReference>
<dbReference type="PANTHER" id="PTHR12760">
    <property type="entry name" value="TETRATRICOPEPTIDE REPEAT PROTEIN"/>
    <property type="match status" value="1"/>
</dbReference>
<feature type="repeat" description="TPR" evidence="3">
    <location>
        <begin position="159"/>
        <end position="192"/>
    </location>
</feature>
<dbReference type="Proteomes" id="UP001296104">
    <property type="component" value="Unassembled WGS sequence"/>
</dbReference>
<feature type="domain" description="EMC2 TPR-like" evidence="5">
    <location>
        <begin position="92"/>
        <end position="203"/>
    </location>
</feature>
<dbReference type="InterPro" id="IPR019734">
    <property type="entry name" value="TPR_rpt"/>
</dbReference>
<comment type="similarity">
    <text evidence="4">Belongs to the EMC2 family.</text>
</comment>
<dbReference type="SMART" id="SM00028">
    <property type="entry name" value="TPR"/>
    <property type="match status" value="2"/>
</dbReference>
<dbReference type="FunFam" id="1.25.40.10:FF:001208">
    <property type="entry name" value="Tetratricopeptide repeat domain-containing protein"/>
    <property type="match status" value="1"/>
</dbReference>
<evidence type="ECO:0000313" key="7">
    <source>
        <dbReference type="Proteomes" id="UP001296104"/>
    </source>
</evidence>
<dbReference type="Gene3D" id="1.25.40.10">
    <property type="entry name" value="Tetratricopeptide repeat domain"/>
    <property type="match status" value="1"/>
</dbReference>
<gene>
    <name evidence="6" type="ORF">LECACI_7A005269</name>
</gene>
<keyword evidence="2 3" id="KW-0802">TPR repeat</keyword>
<proteinExistence type="inferred from homology"/>
<evidence type="ECO:0000313" key="6">
    <source>
        <dbReference type="EMBL" id="CAK4029482.1"/>
    </source>
</evidence>
<dbReference type="InterPro" id="IPR039856">
    <property type="entry name" value="EMC2-like"/>
</dbReference>
<sequence length="330" mass="36890">MTSLLLQSPTSADPQTALRLSQQAPSFYKSQAAWSLPYPLSLLINNDSQEKWQAYENILLTCIRTGDDESAYLYLEELTDRFGQANERVTALRGLYVEATAKTDDELRAVMTHYESILKEDPTVFSIRKRRAALLRSMNKIPDAITALTNLLDTSPTDAEAWSELADIYMTQGLYEQAVFCLEEVLLITPNAWTMHAKLGEVLYLQAKAGEAGPEQLKGLSETMRRFCRSLELCDDYLRGYYGLKLTTNRLLDALSSTKKSQQVSSDPATGDLAPPSIESVTKLNELATAKLAEIVRRSASGEKGWDGYSPSELIAARELLDRDTQKIQR</sequence>
<comment type="subunit">
    <text evidence="4">Component of the ER membrane protein complex (EMC).</text>
</comment>
<comment type="function">
    <text evidence="4">Part of the endoplasmic reticulum membrane protein complex (EMC) that enables the energy-independent insertion into endoplasmic reticulum membranes of newly synthesized membrane proteins.</text>
</comment>
<dbReference type="AlphaFoldDB" id="A0AAI9E9R8"/>
<dbReference type="EMBL" id="CAVMBE010000033">
    <property type="protein sequence ID" value="CAK4029482.1"/>
    <property type="molecule type" value="Genomic_DNA"/>
</dbReference>
<evidence type="ECO:0000256" key="2">
    <source>
        <dbReference type="ARBA" id="ARBA00022803"/>
    </source>
</evidence>
<keyword evidence="7" id="KW-1185">Reference proteome</keyword>
<evidence type="ECO:0000259" key="5">
    <source>
        <dbReference type="Pfam" id="PF22890"/>
    </source>
</evidence>
<dbReference type="InterPro" id="IPR011990">
    <property type="entry name" value="TPR-like_helical_dom_sf"/>
</dbReference>
<evidence type="ECO:0000256" key="4">
    <source>
        <dbReference type="RuleBase" id="RU367091"/>
    </source>
</evidence>